<evidence type="ECO:0000256" key="5">
    <source>
        <dbReference type="ARBA" id="ARBA00023237"/>
    </source>
</evidence>
<organism evidence="8 9">
    <name type="scientific">Arenibacter arenosicollis</name>
    <dbReference type="NCBI Taxonomy" id="2762274"/>
    <lineage>
        <taxon>Bacteria</taxon>
        <taxon>Pseudomonadati</taxon>
        <taxon>Bacteroidota</taxon>
        <taxon>Flavobacteriia</taxon>
        <taxon>Flavobacteriales</taxon>
        <taxon>Flavobacteriaceae</taxon>
        <taxon>Arenibacter</taxon>
    </lineage>
</organism>
<sequence length="525" mass="57528">MKIRNINFLVVIVLSIVTLGCSDILEEDAKGLLTPDQFFTNQDEANLALNGLQARLKTDEVTGQFMLFYQFLGTDEGVVARDGIPANTTVGTYDFNTSNSEVSGIWQQLYAGVRDANLVLARVAQSTSLSEDEKSATIAQALFYRAHFYYRLTTIYGDVPYWRDEIDIDAVSLLGKTSAATIQTEMVADLEEAIGSGKLSTGRWNQSGGRVTVWAARMMKAHYHMWMQQYDKARTELIEITQNSPHGPELGPYGEIYREGNDLHNEIIFGVEYLVGVASSNIHNGAHPNGGSEGGGSSPAGKAFSELGIWTRAGTVTLRKGLADSYSADDIRLAYNVFDSHTLEDGTFAQFNHIYIPKFMRAKVPVADPLFVNPEANGQSGAPNRLMLLADAYLMLAEAEFMLGGSSEASLAAINKVRQRANVPALTTITLKDIQNERRWELAGEGFGRKTDLIRWGLLEETVLALPAIEIAAGANQQSIDRAQAAANIIAGAPEGKYQFLPIPFDEITKSKDLGGKLEQNPLWQ</sequence>
<keyword evidence="3" id="KW-0732">Signal</keyword>
<dbReference type="InterPro" id="IPR012944">
    <property type="entry name" value="SusD_RagB_dom"/>
</dbReference>
<dbReference type="Proteomes" id="UP000618952">
    <property type="component" value="Unassembled WGS sequence"/>
</dbReference>
<dbReference type="Pfam" id="PF07980">
    <property type="entry name" value="SusD_RagB"/>
    <property type="match status" value="1"/>
</dbReference>
<dbReference type="EMBL" id="JACLHY010000035">
    <property type="protein sequence ID" value="MBC8770451.1"/>
    <property type="molecule type" value="Genomic_DNA"/>
</dbReference>
<evidence type="ECO:0000259" key="7">
    <source>
        <dbReference type="Pfam" id="PF14322"/>
    </source>
</evidence>
<keyword evidence="9" id="KW-1185">Reference proteome</keyword>
<dbReference type="Pfam" id="PF14322">
    <property type="entry name" value="SusD-like_3"/>
    <property type="match status" value="1"/>
</dbReference>
<keyword evidence="5" id="KW-0998">Cell outer membrane</keyword>
<evidence type="ECO:0000256" key="2">
    <source>
        <dbReference type="ARBA" id="ARBA00006275"/>
    </source>
</evidence>
<keyword evidence="4" id="KW-0472">Membrane</keyword>
<comment type="caution">
    <text evidence="8">The sequence shown here is derived from an EMBL/GenBank/DDBJ whole genome shotgun (WGS) entry which is preliminary data.</text>
</comment>
<feature type="domain" description="SusD-like N-terminal" evidence="7">
    <location>
        <begin position="96"/>
        <end position="169"/>
    </location>
</feature>
<name>A0ABR7QTE3_9FLAO</name>
<evidence type="ECO:0000259" key="6">
    <source>
        <dbReference type="Pfam" id="PF07980"/>
    </source>
</evidence>
<evidence type="ECO:0000256" key="4">
    <source>
        <dbReference type="ARBA" id="ARBA00023136"/>
    </source>
</evidence>
<evidence type="ECO:0000313" key="9">
    <source>
        <dbReference type="Proteomes" id="UP000618952"/>
    </source>
</evidence>
<evidence type="ECO:0000313" key="8">
    <source>
        <dbReference type="EMBL" id="MBC8770451.1"/>
    </source>
</evidence>
<gene>
    <name evidence="8" type="ORF">H4O18_20825</name>
</gene>
<dbReference type="InterPro" id="IPR011990">
    <property type="entry name" value="TPR-like_helical_dom_sf"/>
</dbReference>
<feature type="domain" description="RagB/SusD" evidence="6">
    <location>
        <begin position="376"/>
        <end position="524"/>
    </location>
</feature>
<dbReference type="RefSeq" id="WP_187588279.1">
    <property type="nucleotide sequence ID" value="NZ_JACLHY010000035.1"/>
</dbReference>
<evidence type="ECO:0000256" key="3">
    <source>
        <dbReference type="ARBA" id="ARBA00022729"/>
    </source>
</evidence>
<reference evidence="8 9" key="1">
    <citation type="submission" date="2020-08" db="EMBL/GenBank/DDBJ databases">
        <title>Arenibacter gaetbuli sp. nov., isolated from a sand dune.</title>
        <authorList>
            <person name="Park S."/>
            <person name="Yoon J.-H."/>
        </authorList>
    </citation>
    <scope>NUCLEOTIDE SEQUENCE [LARGE SCALE GENOMIC DNA]</scope>
    <source>
        <strain evidence="8 9">BSSL-BM3</strain>
    </source>
</reference>
<accession>A0ABR7QTE3</accession>
<comment type="similarity">
    <text evidence="2">Belongs to the SusD family.</text>
</comment>
<evidence type="ECO:0000256" key="1">
    <source>
        <dbReference type="ARBA" id="ARBA00004442"/>
    </source>
</evidence>
<comment type="subcellular location">
    <subcellularLocation>
        <location evidence="1">Cell outer membrane</location>
    </subcellularLocation>
</comment>
<proteinExistence type="inferred from homology"/>
<dbReference type="InterPro" id="IPR033985">
    <property type="entry name" value="SusD-like_N"/>
</dbReference>
<dbReference type="Gene3D" id="1.25.40.390">
    <property type="match status" value="1"/>
</dbReference>
<protein>
    <submittedName>
        <fullName evidence="8">RagB/SusD family nutrient uptake outer membrane protein</fullName>
    </submittedName>
</protein>
<dbReference type="PROSITE" id="PS51257">
    <property type="entry name" value="PROKAR_LIPOPROTEIN"/>
    <property type="match status" value="1"/>
</dbReference>
<dbReference type="SUPFAM" id="SSF48452">
    <property type="entry name" value="TPR-like"/>
    <property type="match status" value="1"/>
</dbReference>